<gene>
    <name evidence="1" type="ORF">J0695_27865</name>
</gene>
<keyword evidence="2" id="KW-1185">Reference proteome</keyword>
<dbReference type="Proteomes" id="UP000664167">
    <property type="component" value="Unassembled WGS sequence"/>
</dbReference>
<proteinExistence type="predicted"/>
<reference evidence="1" key="1">
    <citation type="submission" date="2021-03" db="EMBL/GenBank/DDBJ databases">
        <title>Streptomyces poriferae sp. nov., a novel marine sponge-derived Actinobacteria species with anti-MRSA activity.</title>
        <authorList>
            <person name="Sandoval-Powers M."/>
            <person name="Kralova S."/>
            <person name="Nguyen G.-S."/>
            <person name="Fawwal D."/>
            <person name="Degnes K."/>
            <person name="Klinkenberg G."/>
            <person name="Sletta H."/>
            <person name="Wentzel A."/>
            <person name="Liles M.R."/>
        </authorList>
    </citation>
    <scope>NUCLEOTIDE SEQUENCE</scope>
    <source>
        <strain evidence="1">DSM 41794</strain>
    </source>
</reference>
<comment type="caution">
    <text evidence="1">The sequence shown here is derived from an EMBL/GenBank/DDBJ whole genome shotgun (WGS) entry which is preliminary data.</text>
</comment>
<evidence type="ECO:0000313" key="1">
    <source>
        <dbReference type="EMBL" id="MBO0515577.1"/>
    </source>
</evidence>
<evidence type="ECO:0000313" key="2">
    <source>
        <dbReference type="Proteomes" id="UP000664167"/>
    </source>
</evidence>
<organism evidence="1 2">
    <name type="scientific">Streptomyces beijiangensis</name>
    <dbReference type="NCBI Taxonomy" id="163361"/>
    <lineage>
        <taxon>Bacteria</taxon>
        <taxon>Bacillati</taxon>
        <taxon>Actinomycetota</taxon>
        <taxon>Actinomycetes</taxon>
        <taxon>Kitasatosporales</taxon>
        <taxon>Streptomycetaceae</taxon>
        <taxon>Streptomyces</taxon>
    </lineage>
</organism>
<dbReference type="RefSeq" id="WP_206966511.1">
    <property type="nucleotide sequence ID" value="NZ_BAAAJJ010000012.1"/>
</dbReference>
<protein>
    <submittedName>
        <fullName evidence="1">Uncharacterized protein</fullName>
    </submittedName>
</protein>
<dbReference type="AlphaFoldDB" id="A0A939FDU6"/>
<accession>A0A939FDU6</accession>
<sequence>MSTVDPLLKRLTDRVEKEALALPITLVVSGTTVTGEVVPHAVWAAHIADQLADSDSRASVFSADFAWEKDQPERDGRYLHLNGGKIVSAGAAFPEHGGLFRIGLDEVSGWFLGEIQAH</sequence>
<dbReference type="EMBL" id="JAFLRJ010000300">
    <property type="protein sequence ID" value="MBO0515577.1"/>
    <property type="molecule type" value="Genomic_DNA"/>
</dbReference>
<name>A0A939FDU6_9ACTN</name>